<gene>
    <name evidence="1" type="ORF">AQUCO_04500197v1</name>
</gene>
<dbReference type="EMBL" id="KZ305062">
    <property type="protein sequence ID" value="PIA32427.1"/>
    <property type="molecule type" value="Genomic_DNA"/>
</dbReference>
<name>A0A2G5CNK2_AQUCA</name>
<reference evidence="1 2" key="1">
    <citation type="submission" date="2017-09" db="EMBL/GenBank/DDBJ databases">
        <title>WGS assembly of Aquilegia coerulea Goldsmith.</title>
        <authorList>
            <person name="Hodges S."/>
            <person name="Kramer E."/>
            <person name="Nordborg M."/>
            <person name="Tomkins J."/>
            <person name="Borevitz J."/>
            <person name="Derieg N."/>
            <person name="Yan J."/>
            <person name="Mihaltcheva S."/>
            <person name="Hayes R.D."/>
            <person name="Rokhsar D."/>
        </authorList>
    </citation>
    <scope>NUCLEOTIDE SEQUENCE [LARGE SCALE GENOMIC DNA]</scope>
    <source>
        <strain evidence="2">cv. Goldsmith</strain>
    </source>
</reference>
<dbReference type="STRING" id="218851.A0A2G5CNK2"/>
<evidence type="ECO:0000313" key="2">
    <source>
        <dbReference type="Proteomes" id="UP000230069"/>
    </source>
</evidence>
<dbReference type="OrthoDB" id="1930928at2759"/>
<protein>
    <submittedName>
        <fullName evidence="1">Uncharacterized protein</fullName>
    </submittedName>
</protein>
<dbReference type="Proteomes" id="UP000230069">
    <property type="component" value="Unassembled WGS sequence"/>
</dbReference>
<organism evidence="1 2">
    <name type="scientific">Aquilegia coerulea</name>
    <name type="common">Rocky mountain columbine</name>
    <dbReference type="NCBI Taxonomy" id="218851"/>
    <lineage>
        <taxon>Eukaryota</taxon>
        <taxon>Viridiplantae</taxon>
        <taxon>Streptophyta</taxon>
        <taxon>Embryophyta</taxon>
        <taxon>Tracheophyta</taxon>
        <taxon>Spermatophyta</taxon>
        <taxon>Magnoliopsida</taxon>
        <taxon>Ranunculales</taxon>
        <taxon>Ranunculaceae</taxon>
        <taxon>Thalictroideae</taxon>
        <taxon>Aquilegia</taxon>
    </lineage>
</organism>
<accession>A0A2G5CNK2</accession>
<evidence type="ECO:0000313" key="1">
    <source>
        <dbReference type="EMBL" id="PIA32427.1"/>
    </source>
</evidence>
<dbReference type="InParanoid" id="A0A2G5CNK2"/>
<proteinExistence type="predicted"/>
<sequence>MLDHQCVKYLYKYVYKGPDRVFMEVRSAEISQGDEIKQFVDARWVCPQESVWRIFKFPLNKMYPSVYSLDVHTPNMHELLFSENQAPSDQVEDENASRTMLTEFFTRNSNDPLAQQYLYR</sequence>
<dbReference type="AlphaFoldDB" id="A0A2G5CNK2"/>
<keyword evidence="2" id="KW-1185">Reference proteome</keyword>